<dbReference type="PANTHER" id="PTHR24220">
    <property type="entry name" value="IMPORT ATP-BINDING PROTEIN"/>
    <property type="match status" value="1"/>
</dbReference>
<dbReference type="CDD" id="cd03255">
    <property type="entry name" value="ABC_MJ0796_LolCDE_FtsE"/>
    <property type="match status" value="1"/>
</dbReference>
<dbReference type="InterPro" id="IPR003439">
    <property type="entry name" value="ABC_transporter-like_ATP-bd"/>
</dbReference>
<dbReference type="InterPro" id="IPR027417">
    <property type="entry name" value="P-loop_NTPase"/>
</dbReference>
<evidence type="ECO:0000259" key="4">
    <source>
        <dbReference type="PROSITE" id="PS50893"/>
    </source>
</evidence>
<dbReference type="PROSITE" id="PS50893">
    <property type="entry name" value="ABC_TRANSPORTER_2"/>
    <property type="match status" value="1"/>
</dbReference>
<keyword evidence="2" id="KW-0547">Nucleotide-binding</keyword>
<dbReference type="GO" id="GO:0022857">
    <property type="term" value="F:transmembrane transporter activity"/>
    <property type="evidence" value="ECO:0007669"/>
    <property type="project" value="TreeGrafter"/>
</dbReference>
<dbReference type="Pfam" id="PF00005">
    <property type="entry name" value="ABC_tran"/>
    <property type="match status" value="1"/>
</dbReference>
<dbReference type="RefSeq" id="WP_048082254.1">
    <property type="nucleotide sequence ID" value="NZ_JAPVER010000020.1"/>
</dbReference>
<accession>A0A9E4ZVG1</accession>
<evidence type="ECO:0000313" key="6">
    <source>
        <dbReference type="EMBL" id="MCZ3371439.1"/>
    </source>
</evidence>
<evidence type="ECO:0000256" key="3">
    <source>
        <dbReference type="ARBA" id="ARBA00022840"/>
    </source>
</evidence>
<dbReference type="FunFam" id="3.40.50.300:FF:000032">
    <property type="entry name" value="Export ABC transporter ATP-binding protein"/>
    <property type="match status" value="1"/>
</dbReference>
<sequence length="222" mass="24483">MNKTVLEFKNVWKTYTMGDETVNALAGLNLALEKGSFTAVMGPSGSGKSTFLHVAGILDMPTRGTFQINGKETHKLSVKEQARLRRDEIGFIFQRFNLMSQLTVLENVMLPMIKEDTKKAVDLLNKMGLAGKYNKRPGQLSGGEQQRVAIARALINDPSIILADEPTGELDTKNADSIMQILQDLNRDEGVSIVMVTHNPSSAEFAGEILHMSDGNFVKWSK</sequence>
<evidence type="ECO:0000313" key="7">
    <source>
        <dbReference type="Proteomes" id="UP001068021"/>
    </source>
</evidence>
<dbReference type="Proteomes" id="UP001074446">
    <property type="component" value="Unassembled WGS sequence"/>
</dbReference>
<evidence type="ECO:0000256" key="1">
    <source>
        <dbReference type="ARBA" id="ARBA00022448"/>
    </source>
</evidence>
<keyword evidence="3 5" id="KW-0067">ATP-binding</keyword>
<dbReference type="GO" id="GO:0016887">
    <property type="term" value="F:ATP hydrolysis activity"/>
    <property type="evidence" value="ECO:0007669"/>
    <property type="project" value="InterPro"/>
</dbReference>
<dbReference type="InterPro" id="IPR017911">
    <property type="entry name" value="MacB-like_ATP-bd"/>
</dbReference>
<dbReference type="SUPFAM" id="SSF52540">
    <property type="entry name" value="P-loop containing nucleoside triphosphate hydrolases"/>
    <property type="match status" value="1"/>
</dbReference>
<dbReference type="InterPro" id="IPR003593">
    <property type="entry name" value="AAA+_ATPase"/>
</dbReference>
<dbReference type="AlphaFoldDB" id="A0A9E4ZVG1"/>
<dbReference type="InterPro" id="IPR017871">
    <property type="entry name" value="ABC_transporter-like_CS"/>
</dbReference>
<dbReference type="Proteomes" id="UP001068021">
    <property type="component" value="Unassembled WGS sequence"/>
</dbReference>
<keyword evidence="7" id="KW-1185">Reference proteome</keyword>
<proteinExistence type="predicted"/>
<gene>
    <name evidence="6" type="ORF">O3H35_02195</name>
    <name evidence="5" type="ORF">O3H54_08775</name>
</gene>
<dbReference type="EMBL" id="JAPVER010000020">
    <property type="protein sequence ID" value="MCZ3365974.1"/>
    <property type="molecule type" value="Genomic_DNA"/>
</dbReference>
<evidence type="ECO:0000313" key="5">
    <source>
        <dbReference type="EMBL" id="MCZ3365974.1"/>
    </source>
</evidence>
<evidence type="ECO:0000256" key="2">
    <source>
        <dbReference type="ARBA" id="ARBA00022741"/>
    </source>
</evidence>
<dbReference type="PROSITE" id="PS00211">
    <property type="entry name" value="ABC_TRANSPORTER_1"/>
    <property type="match status" value="1"/>
</dbReference>
<reference evidence="5" key="1">
    <citation type="submission" date="2022-12" db="EMBL/GenBank/DDBJ databases">
        <title>Reclassification of two methanogenic archaea species isolated from the Kolyma lowland permafrost.</title>
        <authorList>
            <person name="Trubitsyn V.E."/>
            <person name="Rivkina E.M."/>
            <person name="Shcherbakova V.A."/>
        </authorList>
    </citation>
    <scope>NUCLEOTIDE SEQUENCE</scope>
    <source>
        <strain evidence="5">M2</strain>
        <strain evidence="6">MK4</strain>
    </source>
</reference>
<protein>
    <submittedName>
        <fullName evidence="5">ABC transporter ATP-binding protein</fullName>
    </submittedName>
</protein>
<dbReference type="GO" id="GO:0098796">
    <property type="term" value="C:membrane protein complex"/>
    <property type="evidence" value="ECO:0007669"/>
    <property type="project" value="UniProtKB-ARBA"/>
</dbReference>
<dbReference type="GO" id="GO:0005886">
    <property type="term" value="C:plasma membrane"/>
    <property type="evidence" value="ECO:0007669"/>
    <property type="project" value="TreeGrafter"/>
</dbReference>
<dbReference type="EMBL" id="JAPVES010000024">
    <property type="protein sequence ID" value="MCZ3371439.1"/>
    <property type="molecule type" value="Genomic_DNA"/>
</dbReference>
<dbReference type="GO" id="GO:0005524">
    <property type="term" value="F:ATP binding"/>
    <property type="evidence" value="ECO:0007669"/>
    <property type="project" value="UniProtKB-KW"/>
</dbReference>
<dbReference type="InterPro" id="IPR015854">
    <property type="entry name" value="ABC_transpr_LolD-like"/>
</dbReference>
<dbReference type="PANTHER" id="PTHR24220:SF86">
    <property type="entry name" value="ABC TRANSPORTER ABCH.1"/>
    <property type="match status" value="1"/>
</dbReference>
<dbReference type="Gene3D" id="3.40.50.300">
    <property type="entry name" value="P-loop containing nucleotide triphosphate hydrolases"/>
    <property type="match status" value="1"/>
</dbReference>
<dbReference type="SMART" id="SM00382">
    <property type="entry name" value="AAA"/>
    <property type="match status" value="1"/>
</dbReference>
<organism evidence="5 7">
    <name type="scientific">Methanobacterium veterum</name>
    <dbReference type="NCBI Taxonomy" id="408577"/>
    <lineage>
        <taxon>Archaea</taxon>
        <taxon>Methanobacteriati</taxon>
        <taxon>Methanobacteriota</taxon>
        <taxon>Methanomada group</taxon>
        <taxon>Methanobacteria</taxon>
        <taxon>Methanobacteriales</taxon>
        <taxon>Methanobacteriaceae</taxon>
        <taxon>Methanobacterium</taxon>
    </lineage>
</organism>
<feature type="domain" description="ABC transporter" evidence="4">
    <location>
        <begin position="6"/>
        <end position="222"/>
    </location>
</feature>
<keyword evidence="1" id="KW-0813">Transport</keyword>
<comment type="caution">
    <text evidence="5">The sequence shown here is derived from an EMBL/GenBank/DDBJ whole genome shotgun (WGS) entry which is preliminary data.</text>
</comment>
<name>A0A9E4ZVG1_9EURY</name>